<dbReference type="RefSeq" id="WP_136460862.1">
    <property type="nucleotide sequence ID" value="NZ_SRSF01000031.1"/>
</dbReference>
<accession>A0A4S4N571</accession>
<evidence type="ECO:0000313" key="2">
    <source>
        <dbReference type="Proteomes" id="UP000308528"/>
    </source>
</evidence>
<gene>
    <name evidence="1" type="ORF">E4021_17930</name>
</gene>
<protein>
    <submittedName>
        <fullName evidence="1">Uncharacterized protein</fullName>
    </submittedName>
</protein>
<comment type="caution">
    <text evidence="1">The sequence shown here is derived from an EMBL/GenBank/DDBJ whole genome shotgun (WGS) entry which is preliminary data.</text>
</comment>
<name>A0A4S4N571_9BACT</name>
<reference evidence="1 2" key="1">
    <citation type="submission" date="2019-04" db="EMBL/GenBank/DDBJ databases">
        <title>Lewinella litorea sp. nov., isolated from a marine sand.</title>
        <authorList>
            <person name="Yoon J.-H."/>
        </authorList>
    </citation>
    <scope>NUCLEOTIDE SEQUENCE [LARGE SCALE GENOMIC DNA]</scope>
    <source>
        <strain evidence="1 2">HSMS-39</strain>
    </source>
</reference>
<dbReference type="OrthoDB" id="9885019at2"/>
<keyword evidence="2" id="KW-1185">Reference proteome</keyword>
<dbReference type="Proteomes" id="UP000308528">
    <property type="component" value="Unassembled WGS sequence"/>
</dbReference>
<proteinExistence type="predicted"/>
<evidence type="ECO:0000313" key="1">
    <source>
        <dbReference type="EMBL" id="THH34212.1"/>
    </source>
</evidence>
<dbReference type="AlphaFoldDB" id="A0A4S4N571"/>
<sequence length="171" mass="18949">MFRYLLVLTCVAIFSADIFSQDAPKGANVIEIHTADNIDDAFKKMGRLLLDEGYTLETADKNFYVITTEVRKMNYGFMNAGELEMKLIIEFNDDEDGTTMILKGMKSSEQLHRAATTGAGVSSNTSFDKDASRILNKGGKGSIVGASWIFMENLAKGYKGGKIEYLTEETR</sequence>
<organism evidence="1 2">
    <name type="scientific">Neolewinella litorea</name>
    <dbReference type="NCBI Taxonomy" id="2562452"/>
    <lineage>
        <taxon>Bacteria</taxon>
        <taxon>Pseudomonadati</taxon>
        <taxon>Bacteroidota</taxon>
        <taxon>Saprospiria</taxon>
        <taxon>Saprospirales</taxon>
        <taxon>Lewinellaceae</taxon>
        <taxon>Neolewinella</taxon>
    </lineage>
</organism>
<dbReference type="EMBL" id="SRSF01000031">
    <property type="protein sequence ID" value="THH34212.1"/>
    <property type="molecule type" value="Genomic_DNA"/>
</dbReference>